<gene>
    <name evidence="1" type="ORF">OD750_021465</name>
</gene>
<dbReference type="Proteomes" id="UP001139971">
    <property type="component" value="Unassembled WGS sequence"/>
</dbReference>
<dbReference type="Pfam" id="PF22086">
    <property type="entry name" value="DUF6940"/>
    <property type="match status" value="1"/>
</dbReference>
<evidence type="ECO:0000313" key="2">
    <source>
        <dbReference type="Proteomes" id="UP001139971"/>
    </source>
</evidence>
<name>A0A9X3YRQ9_9GAMM</name>
<organism evidence="1 2">
    <name type="scientific">Tahibacter soli</name>
    <dbReference type="NCBI Taxonomy" id="2983605"/>
    <lineage>
        <taxon>Bacteria</taxon>
        <taxon>Pseudomonadati</taxon>
        <taxon>Pseudomonadota</taxon>
        <taxon>Gammaproteobacteria</taxon>
        <taxon>Lysobacterales</taxon>
        <taxon>Rhodanobacteraceae</taxon>
        <taxon>Tahibacter</taxon>
    </lineage>
</organism>
<dbReference type="InterPro" id="IPR054220">
    <property type="entry name" value="DUF6940"/>
</dbReference>
<evidence type="ECO:0000313" key="1">
    <source>
        <dbReference type="EMBL" id="MDC8015121.1"/>
    </source>
</evidence>
<dbReference type="AlphaFoldDB" id="A0A9X3YRQ9"/>
<keyword evidence="2" id="KW-1185">Reference proteome</keyword>
<dbReference type="RefSeq" id="WP_263544144.1">
    <property type="nucleotide sequence ID" value="NZ_JAOVZO020000020.1"/>
</dbReference>
<comment type="caution">
    <text evidence="1">The sequence shown here is derived from an EMBL/GenBank/DDBJ whole genome shotgun (WGS) entry which is preliminary data.</text>
</comment>
<reference evidence="1" key="1">
    <citation type="submission" date="2023-02" db="EMBL/GenBank/DDBJ databases">
        <title>Tahibacter soli sp. nov. isolated from soil.</title>
        <authorList>
            <person name="Baek J.H."/>
            <person name="Lee J.K."/>
            <person name="Choi D.G."/>
            <person name="Jeon C.O."/>
        </authorList>
    </citation>
    <scope>NUCLEOTIDE SEQUENCE</scope>
    <source>
        <strain evidence="1">BL</strain>
    </source>
</reference>
<proteinExistence type="predicted"/>
<accession>A0A9X3YRQ9</accession>
<sequence length="182" mass="20513">MTRWIVAGADDARASFDQVLGLLEGDAGFVDAWSEALIACPMQAYCWECPPFQATTMSRPFECVLVESPLLERAEPDPAPFAEYFRADREVVVFASLGKDATLIAPCPRNGRDFAHLGRFMRNADTAQRRALWRQVGISARRAVGREPIWLSTAGLGVSWLHVRLDTRPKYYRYAPYRMALL</sequence>
<protein>
    <submittedName>
        <fullName evidence="1">Uncharacterized protein</fullName>
    </submittedName>
</protein>
<dbReference type="EMBL" id="JAOVZO020000020">
    <property type="protein sequence ID" value="MDC8015121.1"/>
    <property type="molecule type" value="Genomic_DNA"/>
</dbReference>